<evidence type="ECO:0000313" key="1">
    <source>
        <dbReference type="EMBL" id="KAF2866081.1"/>
    </source>
</evidence>
<dbReference type="EMBL" id="JAADJZ010000029">
    <property type="protein sequence ID" value="KAF2866081.1"/>
    <property type="molecule type" value="Genomic_DNA"/>
</dbReference>
<dbReference type="Proteomes" id="UP000481861">
    <property type="component" value="Unassembled WGS sequence"/>
</dbReference>
<dbReference type="OrthoDB" id="62952at2759"/>
<proteinExistence type="predicted"/>
<evidence type="ECO:0000313" key="2">
    <source>
        <dbReference type="Proteomes" id="UP000481861"/>
    </source>
</evidence>
<accession>A0A7C8M2W5</accession>
<reference evidence="1 2" key="1">
    <citation type="submission" date="2020-01" db="EMBL/GenBank/DDBJ databases">
        <authorList>
            <consortium name="DOE Joint Genome Institute"/>
            <person name="Haridas S."/>
            <person name="Albert R."/>
            <person name="Binder M."/>
            <person name="Bloem J."/>
            <person name="Labutti K."/>
            <person name="Salamov A."/>
            <person name="Andreopoulos B."/>
            <person name="Baker S.E."/>
            <person name="Barry K."/>
            <person name="Bills G."/>
            <person name="Bluhm B.H."/>
            <person name="Cannon C."/>
            <person name="Castanera R."/>
            <person name="Culley D.E."/>
            <person name="Daum C."/>
            <person name="Ezra D."/>
            <person name="Gonzalez J.B."/>
            <person name="Henrissat B."/>
            <person name="Kuo A."/>
            <person name="Liang C."/>
            <person name="Lipzen A."/>
            <person name="Lutzoni F."/>
            <person name="Magnuson J."/>
            <person name="Mondo S."/>
            <person name="Nolan M."/>
            <person name="Ohm R."/>
            <person name="Pangilinan J."/>
            <person name="Park H.-J.H."/>
            <person name="Ramirez L."/>
            <person name="Alfaro M."/>
            <person name="Sun H."/>
            <person name="Tritt A."/>
            <person name="Yoshinaga Y."/>
            <person name="Zwiers L.-H.L."/>
            <person name="Turgeon B.G."/>
            <person name="Goodwin S.B."/>
            <person name="Spatafora J.W."/>
            <person name="Crous P.W."/>
            <person name="Grigoriev I.V."/>
        </authorList>
    </citation>
    <scope>NUCLEOTIDE SEQUENCE [LARGE SCALE GENOMIC DNA]</scope>
    <source>
        <strain evidence="1 2">CBS 611.86</strain>
    </source>
</reference>
<name>A0A7C8M2W5_9PLEO</name>
<gene>
    <name evidence="1" type="ORF">BDV95DRAFT_453520</name>
</gene>
<feature type="non-terminal residue" evidence="1">
    <location>
        <position position="1"/>
    </location>
</feature>
<organism evidence="1 2">
    <name type="scientific">Massariosphaeria phaeospora</name>
    <dbReference type="NCBI Taxonomy" id="100035"/>
    <lineage>
        <taxon>Eukaryota</taxon>
        <taxon>Fungi</taxon>
        <taxon>Dikarya</taxon>
        <taxon>Ascomycota</taxon>
        <taxon>Pezizomycotina</taxon>
        <taxon>Dothideomycetes</taxon>
        <taxon>Pleosporomycetidae</taxon>
        <taxon>Pleosporales</taxon>
        <taxon>Pleosporales incertae sedis</taxon>
        <taxon>Massariosphaeria</taxon>
    </lineage>
</organism>
<comment type="caution">
    <text evidence="1">The sequence shown here is derived from an EMBL/GenBank/DDBJ whole genome shotgun (WGS) entry which is preliminary data.</text>
</comment>
<keyword evidence="2" id="KW-1185">Reference proteome</keyword>
<dbReference type="AlphaFoldDB" id="A0A7C8M2W5"/>
<sequence length="490" mass="52072">TTTTPTPKRDSMGAATASLPLAAKLATTHLTSTTTTHTGLTLPTLPPALRNKIYTYVLDTETVNVGLAAVSYAEADATDTTTLHFTASRAPFPTSPALFLTNKLLSAESLHFFYARGLWIRLALYTHSASHARALLLDSGLLFSTAGPDAVDRSTRHAVDVKLVEDGSAARRAVVMFPAQYLPRLVSFLDRAAKAKEESEGWAGRHSVEIRVRDVYGSGVARVQGDVLELWRGLCGFSAVKISGADLLDGYAAGLEKHMTAPAFEAARWLSTVEDMAARMGAAHAALDFAAAAQHGQAAVVAMTYGYLTHPEQLHMQKDGFHTAVQRVRWRCELGIGNALLGLHAAATGATGRWLIDDGVSAAAKQSMARDLLLAETATSQALSLATDSPNPAANPWFQTLPAELIPPNMGSWFTDAERAESWYTAGLVHMALGEYLFAAGDLERAVGGLGESEGAMKSAAEMAFGKAREGIDWGVKPGTGLRAAGRLAR</sequence>
<protein>
    <submittedName>
        <fullName evidence="1">Uncharacterized protein</fullName>
    </submittedName>
</protein>
<feature type="non-terminal residue" evidence="1">
    <location>
        <position position="490"/>
    </location>
</feature>